<evidence type="ECO:0000313" key="2">
    <source>
        <dbReference type="EMBL" id="THV34374.1"/>
    </source>
</evidence>
<reference evidence="3" key="1">
    <citation type="submission" date="2019-04" db="EMBL/GenBank/DDBJ databases">
        <title>Nocardioides xinjiangensis sp. nov.</title>
        <authorList>
            <person name="Liu S."/>
        </authorList>
    </citation>
    <scope>NUCLEOTIDE SEQUENCE [LARGE SCALE GENOMIC DNA]</scope>
    <source>
        <strain evidence="3">18</strain>
    </source>
</reference>
<evidence type="ECO:0000256" key="1">
    <source>
        <dbReference type="SAM" id="Coils"/>
    </source>
</evidence>
<feature type="coiled-coil region" evidence="1">
    <location>
        <begin position="15"/>
        <end position="49"/>
    </location>
</feature>
<accession>A0A4S8Q2K0</accession>
<comment type="caution">
    <text evidence="2">The sequence shown here is derived from an EMBL/GenBank/DDBJ whole genome shotgun (WGS) entry which is preliminary data.</text>
</comment>
<gene>
    <name evidence="2" type="ORF">FAB82_24275</name>
</gene>
<dbReference type="OrthoDB" id="5193350at2"/>
<dbReference type="SUPFAM" id="SSF82607">
    <property type="entry name" value="YbaB-like"/>
    <property type="match status" value="1"/>
</dbReference>
<dbReference type="InterPro" id="IPR004401">
    <property type="entry name" value="YbaB/EbfC"/>
</dbReference>
<dbReference type="GO" id="GO:0003677">
    <property type="term" value="F:DNA binding"/>
    <property type="evidence" value="ECO:0007669"/>
    <property type="project" value="InterPro"/>
</dbReference>
<dbReference type="InterPro" id="IPR036894">
    <property type="entry name" value="YbaB-like_sf"/>
</dbReference>
<dbReference type="Pfam" id="PF02575">
    <property type="entry name" value="YbaB_DNA_bd"/>
    <property type="match status" value="1"/>
</dbReference>
<dbReference type="AlphaFoldDB" id="A0A4S8Q2K0"/>
<dbReference type="Gene3D" id="3.30.1310.10">
    <property type="entry name" value="Nucleoid-associated protein YbaB-like domain"/>
    <property type="match status" value="1"/>
</dbReference>
<dbReference type="RefSeq" id="WP_136537152.1">
    <property type="nucleotide sequence ID" value="NZ_STGY01000080.1"/>
</dbReference>
<protein>
    <submittedName>
        <fullName evidence="2">YbaB/EbfC family nucleoid-associated protein</fullName>
    </submittedName>
</protein>
<evidence type="ECO:0000313" key="3">
    <source>
        <dbReference type="Proteomes" id="UP000308760"/>
    </source>
</evidence>
<keyword evidence="1" id="KW-0175">Coiled coil</keyword>
<proteinExistence type="predicted"/>
<sequence>MTDRNQSRPDPEAMMARLEQMERDAKATLEKYENLRAQAEAEAVEVTSEDGLLRVKLNADGKVTELGIDERAMRRRQTLGPAIIELIDTAKARHAERMTRMAQEMLGDDLDLSAILNRIQQQ</sequence>
<reference evidence="2 3" key="2">
    <citation type="submission" date="2019-05" db="EMBL/GenBank/DDBJ databases">
        <title>Glycomyces buryatensis sp. nov.</title>
        <authorList>
            <person name="Nikitina E."/>
        </authorList>
    </citation>
    <scope>NUCLEOTIDE SEQUENCE [LARGE SCALE GENOMIC DNA]</scope>
    <source>
        <strain evidence="2 3">18</strain>
    </source>
</reference>
<name>A0A4S8Q2K0_9ACTN</name>
<dbReference type="Proteomes" id="UP000308760">
    <property type="component" value="Unassembled WGS sequence"/>
</dbReference>
<organism evidence="2 3">
    <name type="scientific">Glycomyces buryatensis</name>
    <dbReference type="NCBI Taxonomy" id="2570927"/>
    <lineage>
        <taxon>Bacteria</taxon>
        <taxon>Bacillati</taxon>
        <taxon>Actinomycetota</taxon>
        <taxon>Actinomycetes</taxon>
        <taxon>Glycomycetales</taxon>
        <taxon>Glycomycetaceae</taxon>
        <taxon>Glycomyces</taxon>
    </lineage>
</organism>
<keyword evidence="3" id="KW-1185">Reference proteome</keyword>
<dbReference type="EMBL" id="STGY01000080">
    <property type="protein sequence ID" value="THV34374.1"/>
    <property type="molecule type" value="Genomic_DNA"/>
</dbReference>